<evidence type="ECO:0000259" key="1">
    <source>
        <dbReference type="Pfam" id="PF08241"/>
    </source>
</evidence>
<dbReference type="InterPro" id="IPR013216">
    <property type="entry name" value="Methyltransf_11"/>
</dbReference>
<accession>A0A2T5V9J7</accession>
<evidence type="ECO:0000313" key="3">
    <source>
        <dbReference type="Proteomes" id="UP000244081"/>
    </source>
</evidence>
<dbReference type="GO" id="GO:0008757">
    <property type="term" value="F:S-adenosylmethionine-dependent methyltransferase activity"/>
    <property type="evidence" value="ECO:0007669"/>
    <property type="project" value="InterPro"/>
</dbReference>
<gene>
    <name evidence="2" type="ORF">C8N35_10450</name>
</gene>
<feature type="domain" description="Methyltransferase type 11" evidence="1">
    <location>
        <begin position="98"/>
        <end position="175"/>
    </location>
</feature>
<organism evidence="2 3">
    <name type="scientific">Breoghania corrubedonensis</name>
    <dbReference type="NCBI Taxonomy" id="665038"/>
    <lineage>
        <taxon>Bacteria</taxon>
        <taxon>Pseudomonadati</taxon>
        <taxon>Pseudomonadota</taxon>
        <taxon>Alphaproteobacteria</taxon>
        <taxon>Hyphomicrobiales</taxon>
        <taxon>Stappiaceae</taxon>
        <taxon>Breoghania</taxon>
    </lineage>
</organism>
<proteinExistence type="predicted"/>
<dbReference type="GO" id="GO:0032259">
    <property type="term" value="P:methylation"/>
    <property type="evidence" value="ECO:0007669"/>
    <property type="project" value="UniProtKB-KW"/>
</dbReference>
<dbReference type="InterPro" id="IPR029063">
    <property type="entry name" value="SAM-dependent_MTases_sf"/>
</dbReference>
<dbReference type="RefSeq" id="WP_170122092.1">
    <property type="nucleotide sequence ID" value="NZ_QAYG01000004.1"/>
</dbReference>
<protein>
    <submittedName>
        <fullName evidence="2">Methyltransferase family protein</fullName>
    </submittedName>
</protein>
<dbReference type="Proteomes" id="UP000244081">
    <property type="component" value="Unassembled WGS sequence"/>
</dbReference>
<dbReference type="Pfam" id="PF08241">
    <property type="entry name" value="Methyltransf_11"/>
    <property type="match status" value="1"/>
</dbReference>
<sequence>MDIVQFNKKSSFHWVCGDGPLGFFDKALYNACQRLERVVGNLSQERGACEPYEPELDVERLVGAFGPTVHTYSPTRILCYDFLLNRASGIFGEAPDLVDLGCGAGTYSHHLKKVTRYCSYQGYDIEPRSTWAEYAAPSVTFAKARLGYEPLDVGPANAVFSQSVLEHIEFDRSAIALLRPDGERTLTHLHMIPGIPSFFEHRYHGYRRYGARAVRNLVDLPGISDVEVHHFGNWVTREFFWDMRNRHKPQVSHSERKKAGVSYDTRLSALENLAIHRDKILTRSMAEASFLALTFKQATCP</sequence>
<dbReference type="AlphaFoldDB" id="A0A2T5V9J7"/>
<comment type="caution">
    <text evidence="2">The sequence shown here is derived from an EMBL/GenBank/DDBJ whole genome shotgun (WGS) entry which is preliminary data.</text>
</comment>
<keyword evidence="2" id="KW-0808">Transferase</keyword>
<dbReference type="EMBL" id="QAYG01000004">
    <property type="protein sequence ID" value="PTW60427.1"/>
    <property type="molecule type" value="Genomic_DNA"/>
</dbReference>
<dbReference type="Gene3D" id="3.40.50.150">
    <property type="entry name" value="Vaccinia Virus protein VP39"/>
    <property type="match status" value="1"/>
</dbReference>
<keyword evidence="2" id="KW-0489">Methyltransferase</keyword>
<reference evidence="2 3" key="1">
    <citation type="submission" date="2018-04" db="EMBL/GenBank/DDBJ databases">
        <title>Genomic Encyclopedia of Archaeal and Bacterial Type Strains, Phase II (KMG-II): from individual species to whole genera.</title>
        <authorList>
            <person name="Goeker M."/>
        </authorList>
    </citation>
    <scope>NUCLEOTIDE SEQUENCE [LARGE SCALE GENOMIC DNA]</scope>
    <source>
        <strain evidence="2 3">DSM 23382</strain>
    </source>
</reference>
<name>A0A2T5V9J7_9HYPH</name>
<dbReference type="SUPFAM" id="SSF53335">
    <property type="entry name" value="S-adenosyl-L-methionine-dependent methyltransferases"/>
    <property type="match status" value="1"/>
</dbReference>
<evidence type="ECO:0000313" key="2">
    <source>
        <dbReference type="EMBL" id="PTW60427.1"/>
    </source>
</evidence>
<keyword evidence="3" id="KW-1185">Reference proteome</keyword>